<dbReference type="EMBL" id="VOIH02000006">
    <property type="protein sequence ID" value="KAF3444113.1"/>
    <property type="molecule type" value="Genomic_DNA"/>
</dbReference>
<dbReference type="OrthoDB" id="1862401at2759"/>
<dbReference type="Proteomes" id="UP000796880">
    <property type="component" value="Unassembled WGS sequence"/>
</dbReference>
<evidence type="ECO:0000313" key="4">
    <source>
        <dbReference type="Proteomes" id="UP000796880"/>
    </source>
</evidence>
<comment type="caution">
    <text evidence="3">The sequence shown here is derived from an EMBL/GenBank/DDBJ whole genome shotgun (WGS) entry which is preliminary data.</text>
</comment>
<proteinExistence type="predicted"/>
<keyword evidence="2" id="KW-0012">Acyltransferase</keyword>
<evidence type="ECO:0000256" key="2">
    <source>
        <dbReference type="ARBA" id="ARBA00023315"/>
    </source>
</evidence>
<evidence type="ECO:0000313" key="3">
    <source>
        <dbReference type="EMBL" id="KAF3444113.1"/>
    </source>
</evidence>
<evidence type="ECO:0000256" key="1">
    <source>
        <dbReference type="ARBA" id="ARBA00022679"/>
    </source>
</evidence>
<dbReference type="Pfam" id="PF02458">
    <property type="entry name" value="Transferase"/>
    <property type="match status" value="1"/>
</dbReference>
<dbReference type="GO" id="GO:0016747">
    <property type="term" value="F:acyltransferase activity, transferring groups other than amino-acyl groups"/>
    <property type="evidence" value="ECO:0007669"/>
    <property type="project" value="UniProtKB-ARBA"/>
</dbReference>
<dbReference type="SUPFAM" id="SSF52777">
    <property type="entry name" value="CoA-dependent acyltransferases"/>
    <property type="match status" value="1"/>
</dbReference>
<keyword evidence="4" id="KW-1185">Reference proteome</keyword>
<gene>
    <name evidence="3" type="ORF">FNV43_RR13803</name>
</gene>
<sequence length="462" mass="51099">MAQSQSVKILEVCQIAPPTSDSAAPKSLPLTFFDIYWLRLQPIHRLFIYEVPCIDTHIFLDSILPKLKHSLSLTLHHFLPLAGSLTWPQDSPKPLLNYVEGDGVSLTVAESSTAGLFHDLCRNDIRDAAKCRPFLPNLSVSPDRAALLELQVTVFPNHGFCIGIVPHHGVLDGKTSTSFIKSWAHICKLAETKELLSPPPSIPEQLTPFYDRAVIEDSGELEATYVDVLLKHGVPHSRSLKLMEVPPTPPGSVQATLELRKDDIVKLRKHVSGRNKSIRVSTYSLTCGYTWFCSVKSLGVEKGMRTSFTLPVDCRSRLKPALPSTYFGNCILIQKAYAEAEDILGEDGIVSAVEAISEALRELDESDDVLVGFKGLASFIATSMTKPEIRFGFAGSNRFEEYGIDFGWGRPKKVEMIRPYKEGTYSMIDSKNGDGGVEIGLVLEKDKMEAFVSEFTKGLKTL</sequence>
<dbReference type="InterPro" id="IPR023213">
    <property type="entry name" value="CAT-like_dom_sf"/>
</dbReference>
<name>A0A8K0MFS7_9ROSA</name>
<keyword evidence="1" id="KW-0808">Transferase</keyword>
<reference evidence="3" key="1">
    <citation type="submission" date="2020-03" db="EMBL/GenBank/DDBJ databases">
        <title>A high-quality chromosome-level genome assembly of a woody plant with both climbing and erect habits, Rhamnella rubrinervis.</title>
        <authorList>
            <person name="Lu Z."/>
            <person name="Yang Y."/>
            <person name="Zhu X."/>
            <person name="Sun Y."/>
        </authorList>
    </citation>
    <scope>NUCLEOTIDE SEQUENCE</scope>
    <source>
        <strain evidence="3">BYM</strain>
        <tissue evidence="3">Leaf</tissue>
    </source>
</reference>
<protein>
    <submittedName>
        <fullName evidence="3">Uncharacterized protein</fullName>
    </submittedName>
</protein>
<dbReference type="PANTHER" id="PTHR31625">
    <property type="match status" value="1"/>
</dbReference>
<dbReference type="AlphaFoldDB" id="A0A8K0MFS7"/>
<organism evidence="3 4">
    <name type="scientific">Rhamnella rubrinervis</name>
    <dbReference type="NCBI Taxonomy" id="2594499"/>
    <lineage>
        <taxon>Eukaryota</taxon>
        <taxon>Viridiplantae</taxon>
        <taxon>Streptophyta</taxon>
        <taxon>Embryophyta</taxon>
        <taxon>Tracheophyta</taxon>
        <taxon>Spermatophyta</taxon>
        <taxon>Magnoliopsida</taxon>
        <taxon>eudicotyledons</taxon>
        <taxon>Gunneridae</taxon>
        <taxon>Pentapetalae</taxon>
        <taxon>rosids</taxon>
        <taxon>fabids</taxon>
        <taxon>Rosales</taxon>
        <taxon>Rhamnaceae</taxon>
        <taxon>rhamnoid group</taxon>
        <taxon>Rhamneae</taxon>
        <taxon>Rhamnella</taxon>
    </lineage>
</organism>
<dbReference type="InterPro" id="IPR051504">
    <property type="entry name" value="Plant_metabolite_acyltrans"/>
</dbReference>
<dbReference type="Gene3D" id="3.30.559.10">
    <property type="entry name" value="Chloramphenicol acetyltransferase-like domain"/>
    <property type="match status" value="2"/>
</dbReference>
<accession>A0A8K0MFS7</accession>